<dbReference type="Proteomes" id="UP001431783">
    <property type="component" value="Unassembled WGS sequence"/>
</dbReference>
<name>A0AAW1VH13_9CUCU</name>
<protein>
    <recommendedName>
        <fullName evidence="6">LIM zinc-binding domain-containing protein</fullName>
    </recommendedName>
</protein>
<dbReference type="GO" id="GO:0046872">
    <property type="term" value="F:metal ion binding"/>
    <property type="evidence" value="ECO:0007669"/>
    <property type="project" value="UniProtKB-KW"/>
</dbReference>
<keyword evidence="8" id="KW-1185">Reference proteome</keyword>
<comment type="caution">
    <text evidence="7">The sequence shown here is derived from an EMBL/GenBank/DDBJ whole genome shotgun (WGS) entry which is preliminary data.</text>
</comment>
<dbReference type="CDD" id="cd09445">
    <property type="entry name" value="LIM_Mical_like_2"/>
    <property type="match status" value="1"/>
</dbReference>
<dbReference type="FunFam" id="2.10.110.10:FF:000122">
    <property type="entry name" value="LIM domain and actin-binding protein"/>
    <property type="match status" value="1"/>
</dbReference>
<evidence type="ECO:0000256" key="5">
    <source>
        <dbReference type="SAM" id="MobiDB-lite"/>
    </source>
</evidence>
<reference evidence="7 8" key="1">
    <citation type="submission" date="2023-03" db="EMBL/GenBank/DDBJ databases">
        <title>Genome insight into feeding habits of ladybird beetles.</title>
        <authorList>
            <person name="Li H.-S."/>
            <person name="Huang Y.-H."/>
            <person name="Pang H."/>
        </authorList>
    </citation>
    <scope>NUCLEOTIDE SEQUENCE [LARGE SCALE GENOMIC DNA]</scope>
    <source>
        <strain evidence="7">SYSU_2023b</strain>
        <tissue evidence="7">Whole body</tissue>
    </source>
</reference>
<dbReference type="InterPro" id="IPR001781">
    <property type="entry name" value="Znf_LIM"/>
</dbReference>
<dbReference type="Gene3D" id="2.10.110.10">
    <property type="entry name" value="Cysteine Rich Protein"/>
    <property type="match status" value="2"/>
</dbReference>
<gene>
    <name evidence="7" type="ORF">WA026_019853</name>
</gene>
<dbReference type="SUPFAM" id="SSF57716">
    <property type="entry name" value="Glucocorticoid receptor-like (DNA-binding domain)"/>
    <property type="match status" value="4"/>
</dbReference>
<dbReference type="Pfam" id="PF00412">
    <property type="entry name" value="LIM"/>
    <property type="match status" value="2"/>
</dbReference>
<dbReference type="FunFam" id="2.10.110.10:FF:000002">
    <property type="entry name" value="LIM domain and actin-binding 1"/>
    <property type="match status" value="1"/>
</dbReference>
<dbReference type="AlphaFoldDB" id="A0AAW1VH13"/>
<sequence>MAETVKKSRIVSDDNLEETLMEEFNLRLKSCLSQDHLEPDSSYQQNEEILYENIESVRNNTELFSTKTISSTFIETEIREEIRNKSPPLIENDRQNISNGHERTENIYQNLENISKPTSDYVDMQMNAEGVNGSPVEDVDAIYEDLCPDDQTERLVQSEETCQATNKPSFKLLSAASLDAPEKMDVKSAKDRMLLSSDDTSTLLFTQTVTSPMLTPSEENVDFLKGFRQQTSPDSSPKEVSQSDDSSRTNGVEENADFNKQESEEIEKLKQDFEEPRAEKYLDQTENLYENLETMDESIYENVESLRKAPATECFNKLDGSFGTSTCADDSEPVSESVPEIVSQIEQRKTSEFGDDDDVTEISDVCSLDKQVSDSDSSNMLLDNWRADEPRNPDKFGVVQDFIEKVEFENADGVDCDDIEMNGTRFEANQECFESQNVGYNNAEVIEYIAMTEEPKNRPIVLESDNLTQMKDYPEDESDTHSDIPTRPDERGDHKEESIEDSEQELTSLTQTRIVDEIVKNYDTSKMDTSLKNREKDTETVPPKIVQNLTSQFMKNGDDKDDISTKNKKHETTYLKSVDIMKQINKFEQKEDVLCDKSSFSKFDALQKKNVLHVRSSDSSKAQEKFNGTTIDTTNCKSCGKQVFQMEQIKAEKAIWHKNCFRCQECSKQLNVDTYESHEGTLYCKPHFKALFAPKAVDDTDEPPSDKPDLGLEELQSLNVKERFQVFEQHQSSDSTLEKAQVNVKRSPSILSKLARFQAKGMDIGVADDSLNGIPIEESSSEGEEEEEDIPDGEDPDLVRAKRVQKEKPFHFSGMSDVKNKWEHGEPNSKDERREERKQEIQSIRNKLFMGKQGRMKEAYQEAVMKSETSVTSKIEEIKACDTKTIKERFETGKLVQETTRGGREEDDQEVFESEISKQSRSLFLQLDANASKAPQISPVSPPKLENKKAREAYIQKSSSQDTVKCSEYIDEVTVQTADIQQRFKFFETYREPEKQRKTFRITPPREGQVKGSTPEREMYHDPNIVRSEEVSEDSVIAKETHTATKMLNKFRQMEENLTKESAPLGPKPLKSFTPPPEPPREESSTEDGSESEEEELDEFDHTKVPDEDLIEAQKAARAKQLRAKFEKWEAQEIKREQNNSSINIMEEYGEEQSQIESTKLLRARFESMRESQTEVNKPRTKVNRFVEFSNIMENCEGCEKRVYPLEKISVHGHLFHKSCFKCKECSTVLRMDSYTYNQGRLYCTPHFKRLFISKGNYDSAFGLEGTKEKWNSAVA</sequence>
<dbReference type="SMART" id="SM00132">
    <property type="entry name" value="LIM"/>
    <property type="match status" value="2"/>
</dbReference>
<dbReference type="CDD" id="cd09358">
    <property type="entry name" value="LIM_Mical_like"/>
    <property type="match status" value="1"/>
</dbReference>
<accession>A0AAW1VH13</accession>
<proteinExistence type="predicted"/>
<keyword evidence="1 4" id="KW-0479">Metal-binding</keyword>
<feature type="region of interest" description="Disordered" evidence="5">
    <location>
        <begin position="766"/>
        <end position="855"/>
    </location>
</feature>
<feature type="region of interest" description="Disordered" evidence="5">
    <location>
        <begin position="460"/>
        <end position="511"/>
    </location>
</feature>
<feature type="compositionally biased region" description="Polar residues" evidence="5">
    <location>
        <begin position="228"/>
        <end position="252"/>
    </location>
</feature>
<feature type="region of interest" description="Disordered" evidence="5">
    <location>
        <begin position="228"/>
        <end position="265"/>
    </location>
</feature>
<feature type="compositionally biased region" description="Acidic residues" evidence="5">
    <location>
        <begin position="1085"/>
        <end position="1099"/>
    </location>
</feature>
<feature type="domain" description="LIM zinc-binding" evidence="6">
    <location>
        <begin position="1194"/>
        <end position="1254"/>
    </location>
</feature>
<evidence type="ECO:0000256" key="2">
    <source>
        <dbReference type="ARBA" id="ARBA00022833"/>
    </source>
</evidence>
<evidence type="ECO:0000256" key="3">
    <source>
        <dbReference type="ARBA" id="ARBA00023038"/>
    </source>
</evidence>
<organism evidence="7 8">
    <name type="scientific">Henosepilachna vigintioctopunctata</name>
    <dbReference type="NCBI Taxonomy" id="420089"/>
    <lineage>
        <taxon>Eukaryota</taxon>
        <taxon>Metazoa</taxon>
        <taxon>Ecdysozoa</taxon>
        <taxon>Arthropoda</taxon>
        <taxon>Hexapoda</taxon>
        <taxon>Insecta</taxon>
        <taxon>Pterygota</taxon>
        <taxon>Neoptera</taxon>
        <taxon>Endopterygota</taxon>
        <taxon>Coleoptera</taxon>
        <taxon>Polyphaga</taxon>
        <taxon>Cucujiformia</taxon>
        <taxon>Coccinelloidea</taxon>
        <taxon>Coccinellidae</taxon>
        <taxon>Epilachninae</taxon>
        <taxon>Epilachnini</taxon>
        <taxon>Henosepilachna</taxon>
    </lineage>
</organism>
<dbReference type="PROSITE" id="PS00478">
    <property type="entry name" value="LIM_DOMAIN_1"/>
    <property type="match status" value="2"/>
</dbReference>
<evidence type="ECO:0000313" key="7">
    <source>
        <dbReference type="EMBL" id="KAK9892402.1"/>
    </source>
</evidence>
<evidence type="ECO:0000256" key="4">
    <source>
        <dbReference type="PROSITE-ProRule" id="PRU00125"/>
    </source>
</evidence>
<keyword evidence="2 4" id="KW-0862">Zinc</keyword>
<feature type="compositionally biased region" description="Basic and acidic residues" evidence="5">
    <location>
        <begin position="818"/>
        <end position="840"/>
    </location>
</feature>
<feature type="compositionally biased region" description="Acidic residues" evidence="5">
    <location>
        <begin position="779"/>
        <end position="796"/>
    </location>
</feature>
<evidence type="ECO:0000313" key="8">
    <source>
        <dbReference type="Proteomes" id="UP001431783"/>
    </source>
</evidence>
<feature type="domain" description="LIM zinc-binding" evidence="6">
    <location>
        <begin position="634"/>
        <end position="694"/>
    </location>
</feature>
<dbReference type="PROSITE" id="PS50023">
    <property type="entry name" value="LIM_DOMAIN_2"/>
    <property type="match status" value="2"/>
</dbReference>
<feature type="region of interest" description="Disordered" evidence="5">
    <location>
        <begin position="994"/>
        <end position="1107"/>
    </location>
</feature>
<keyword evidence="3 4" id="KW-0440">LIM domain</keyword>
<evidence type="ECO:0000256" key="1">
    <source>
        <dbReference type="ARBA" id="ARBA00022723"/>
    </source>
</evidence>
<evidence type="ECO:0000259" key="6">
    <source>
        <dbReference type="PROSITE" id="PS50023"/>
    </source>
</evidence>
<dbReference type="EMBL" id="JARQZJ010000134">
    <property type="protein sequence ID" value="KAK9892402.1"/>
    <property type="molecule type" value="Genomic_DNA"/>
</dbReference>
<feature type="compositionally biased region" description="Basic and acidic residues" evidence="5">
    <location>
        <begin position="479"/>
        <end position="497"/>
    </location>
</feature>
<feature type="compositionally biased region" description="Basic and acidic residues" evidence="5">
    <location>
        <begin position="797"/>
        <end position="810"/>
    </location>
</feature>
<dbReference type="PANTHER" id="PTHR24206">
    <property type="entry name" value="OS06G0237300 PROTEIN"/>
    <property type="match status" value="1"/>
</dbReference>